<evidence type="ECO:0000313" key="1">
    <source>
        <dbReference type="EMBL" id="SFU59009.1"/>
    </source>
</evidence>
<accession>A0A1I7HEN9</accession>
<gene>
    <name evidence="1" type="ORF">SAMN04487955_104196</name>
</gene>
<reference evidence="2" key="1">
    <citation type="submission" date="2016-10" db="EMBL/GenBank/DDBJ databases">
        <authorList>
            <person name="Varghese N."/>
            <person name="Submissions S."/>
        </authorList>
    </citation>
    <scope>NUCLEOTIDE SEQUENCE [LARGE SCALE GENOMIC DNA]</scope>
    <source>
        <strain evidence="2">CGMCC 1.6981</strain>
    </source>
</reference>
<evidence type="ECO:0000313" key="2">
    <source>
        <dbReference type="Proteomes" id="UP000198693"/>
    </source>
</evidence>
<organism evidence="1 2">
    <name type="scientific">Halomonas korlensis</name>
    <dbReference type="NCBI Taxonomy" id="463301"/>
    <lineage>
        <taxon>Bacteria</taxon>
        <taxon>Pseudomonadati</taxon>
        <taxon>Pseudomonadota</taxon>
        <taxon>Gammaproteobacteria</taxon>
        <taxon>Oceanospirillales</taxon>
        <taxon>Halomonadaceae</taxon>
        <taxon>Halomonas</taxon>
    </lineage>
</organism>
<protein>
    <submittedName>
        <fullName evidence="1">Uncharacterized protein</fullName>
    </submittedName>
</protein>
<dbReference type="STRING" id="463301.SAMN04487955_104196"/>
<dbReference type="Proteomes" id="UP000198693">
    <property type="component" value="Unassembled WGS sequence"/>
</dbReference>
<keyword evidence="2" id="KW-1185">Reference proteome</keyword>
<dbReference type="AlphaFoldDB" id="A0A1I7HEN9"/>
<dbReference type="EMBL" id="FPBP01000004">
    <property type="protein sequence ID" value="SFU59009.1"/>
    <property type="molecule type" value="Genomic_DNA"/>
</dbReference>
<proteinExistence type="predicted"/>
<name>A0A1I7HEN9_9GAMM</name>
<dbReference type="RefSeq" id="WP_175507823.1">
    <property type="nucleotide sequence ID" value="NZ_FPBP01000004.1"/>
</dbReference>
<sequence length="52" mass="5832">MTASIAIRLTRGFAGYDGYWRFSELRSVQRATFDRDASGGDQTLRCLPSSRS</sequence>